<feature type="transmembrane region" description="Helical" evidence="1">
    <location>
        <begin position="97"/>
        <end position="121"/>
    </location>
</feature>
<feature type="transmembrane region" description="Helical" evidence="1">
    <location>
        <begin position="47"/>
        <end position="66"/>
    </location>
</feature>
<evidence type="ECO:0000256" key="1">
    <source>
        <dbReference type="SAM" id="Phobius"/>
    </source>
</evidence>
<dbReference type="AlphaFoldDB" id="A0A3N4KJN6"/>
<dbReference type="InParanoid" id="A0A3N4KJN6"/>
<keyword evidence="1" id="KW-0472">Membrane</keyword>
<keyword evidence="1" id="KW-0812">Transmembrane</keyword>
<gene>
    <name evidence="2" type="ORF">P167DRAFT_298785</name>
</gene>
<protein>
    <submittedName>
        <fullName evidence="2">Uncharacterized protein</fullName>
    </submittedName>
</protein>
<evidence type="ECO:0000313" key="3">
    <source>
        <dbReference type="Proteomes" id="UP000277580"/>
    </source>
</evidence>
<organism evidence="2 3">
    <name type="scientific">Morchella conica CCBAS932</name>
    <dbReference type="NCBI Taxonomy" id="1392247"/>
    <lineage>
        <taxon>Eukaryota</taxon>
        <taxon>Fungi</taxon>
        <taxon>Dikarya</taxon>
        <taxon>Ascomycota</taxon>
        <taxon>Pezizomycotina</taxon>
        <taxon>Pezizomycetes</taxon>
        <taxon>Pezizales</taxon>
        <taxon>Morchellaceae</taxon>
        <taxon>Morchella</taxon>
    </lineage>
</organism>
<keyword evidence="3" id="KW-1185">Reference proteome</keyword>
<accession>A0A3N4KJN6</accession>
<proteinExistence type="predicted"/>
<dbReference type="EMBL" id="ML119151">
    <property type="protein sequence ID" value="RPB09532.1"/>
    <property type="molecule type" value="Genomic_DNA"/>
</dbReference>
<name>A0A3N4KJN6_9PEZI</name>
<sequence>MGTFRSNDVSMAWLLTTRLRKKIHLTKPFSSESHLSPFISWADNLHFFHFYLLFLLQCLISPCLYVRICPISLLLLWWCFYFTFFCVRGGGGLAGAICFFVCFSPFFLYLYVCHFVCYLVASTKKESFFFFFFSKRGESSRRYPVCFLKTVFHYLCFFSG</sequence>
<evidence type="ECO:0000313" key="2">
    <source>
        <dbReference type="EMBL" id="RPB09532.1"/>
    </source>
</evidence>
<feature type="transmembrane region" description="Helical" evidence="1">
    <location>
        <begin position="73"/>
        <end position="91"/>
    </location>
</feature>
<keyword evidence="1" id="KW-1133">Transmembrane helix</keyword>
<dbReference type="Proteomes" id="UP000277580">
    <property type="component" value="Unassembled WGS sequence"/>
</dbReference>
<reference evidence="2 3" key="1">
    <citation type="journal article" date="2018" name="Nat. Ecol. Evol.">
        <title>Pezizomycetes genomes reveal the molecular basis of ectomycorrhizal truffle lifestyle.</title>
        <authorList>
            <person name="Murat C."/>
            <person name="Payen T."/>
            <person name="Noel B."/>
            <person name="Kuo A."/>
            <person name="Morin E."/>
            <person name="Chen J."/>
            <person name="Kohler A."/>
            <person name="Krizsan K."/>
            <person name="Balestrini R."/>
            <person name="Da Silva C."/>
            <person name="Montanini B."/>
            <person name="Hainaut M."/>
            <person name="Levati E."/>
            <person name="Barry K.W."/>
            <person name="Belfiori B."/>
            <person name="Cichocki N."/>
            <person name="Clum A."/>
            <person name="Dockter R.B."/>
            <person name="Fauchery L."/>
            <person name="Guy J."/>
            <person name="Iotti M."/>
            <person name="Le Tacon F."/>
            <person name="Lindquist E.A."/>
            <person name="Lipzen A."/>
            <person name="Malagnac F."/>
            <person name="Mello A."/>
            <person name="Molinier V."/>
            <person name="Miyauchi S."/>
            <person name="Poulain J."/>
            <person name="Riccioni C."/>
            <person name="Rubini A."/>
            <person name="Sitrit Y."/>
            <person name="Splivallo R."/>
            <person name="Traeger S."/>
            <person name="Wang M."/>
            <person name="Zifcakova L."/>
            <person name="Wipf D."/>
            <person name="Zambonelli A."/>
            <person name="Paolocci F."/>
            <person name="Nowrousian M."/>
            <person name="Ottonello S."/>
            <person name="Baldrian P."/>
            <person name="Spatafora J.W."/>
            <person name="Henrissat B."/>
            <person name="Nagy L.G."/>
            <person name="Aury J.M."/>
            <person name="Wincker P."/>
            <person name="Grigoriev I.V."/>
            <person name="Bonfante P."/>
            <person name="Martin F.M."/>
        </authorList>
    </citation>
    <scope>NUCLEOTIDE SEQUENCE [LARGE SCALE GENOMIC DNA]</scope>
    <source>
        <strain evidence="2 3">CCBAS932</strain>
    </source>
</reference>